<dbReference type="STRING" id="313595.P700755_002125"/>
<proteinExistence type="predicted"/>
<organism evidence="2 3">
    <name type="scientific">Psychroflexus torquis (strain ATCC 700755 / CIP 106069 / ACAM 623)</name>
    <dbReference type="NCBI Taxonomy" id="313595"/>
    <lineage>
        <taxon>Bacteria</taxon>
        <taxon>Pseudomonadati</taxon>
        <taxon>Bacteroidota</taxon>
        <taxon>Flavobacteriia</taxon>
        <taxon>Flavobacteriales</taxon>
        <taxon>Flavobacteriaceae</taxon>
        <taxon>Psychroflexus</taxon>
    </lineage>
</organism>
<dbReference type="GO" id="GO:0032259">
    <property type="term" value="P:methylation"/>
    <property type="evidence" value="ECO:0007669"/>
    <property type="project" value="UniProtKB-KW"/>
</dbReference>
<dbReference type="GO" id="GO:0008168">
    <property type="term" value="F:methyltransferase activity"/>
    <property type="evidence" value="ECO:0007669"/>
    <property type="project" value="UniProtKB-KW"/>
</dbReference>
<dbReference type="KEGG" id="ptq:P700755_002125"/>
<dbReference type="InterPro" id="IPR050320">
    <property type="entry name" value="N5-glutamine_MTase"/>
</dbReference>
<reference evidence="2" key="1">
    <citation type="submission" date="2006-03" db="EMBL/GenBank/DDBJ databases">
        <authorList>
            <person name="Bowman J."/>
            <person name="Ferriera S."/>
            <person name="Johnson J."/>
            <person name="Kravitz S."/>
            <person name="Halpern A."/>
            <person name="Remington K."/>
            <person name="Beeson K."/>
            <person name="Tran B."/>
            <person name="Rogers Y.-H."/>
            <person name="Friedman R."/>
            <person name="Venter J.C."/>
        </authorList>
    </citation>
    <scope>NUCLEOTIDE SEQUENCE [LARGE SCALE GENOMIC DNA]</scope>
    <source>
        <strain evidence="2">ATCC 700755</strain>
    </source>
</reference>
<dbReference type="PANTHER" id="PTHR18895:SF74">
    <property type="entry name" value="MTRF1L RELEASE FACTOR GLUTAMINE METHYLTRANSFERASE"/>
    <property type="match status" value="1"/>
</dbReference>
<dbReference type="InterPro" id="IPR029063">
    <property type="entry name" value="SAM-dependent_MTases_sf"/>
</dbReference>
<evidence type="ECO:0000259" key="1">
    <source>
        <dbReference type="Pfam" id="PF13847"/>
    </source>
</evidence>
<protein>
    <submittedName>
        <fullName evidence="2">Methyltransferase, AdoMet_MTases superfamily</fullName>
    </submittedName>
</protein>
<dbReference type="PANTHER" id="PTHR18895">
    <property type="entry name" value="HEMK METHYLTRANSFERASE"/>
    <property type="match status" value="1"/>
</dbReference>
<feature type="domain" description="Methyltransferase" evidence="1">
    <location>
        <begin position="58"/>
        <end position="185"/>
    </location>
</feature>
<accession>K4IIK3</accession>
<dbReference type="RefSeq" id="WP_015024497.1">
    <property type="nucleotide sequence ID" value="NC_018721.1"/>
</dbReference>
<evidence type="ECO:0000313" key="3">
    <source>
        <dbReference type="Proteomes" id="UP000008514"/>
    </source>
</evidence>
<dbReference type="Proteomes" id="UP000008514">
    <property type="component" value="Chromosome"/>
</dbReference>
<dbReference type="Pfam" id="PF13847">
    <property type="entry name" value="Methyltransf_31"/>
    <property type="match status" value="1"/>
</dbReference>
<dbReference type="InterPro" id="IPR025714">
    <property type="entry name" value="Methyltranfer_dom"/>
</dbReference>
<sequence length="233" mass="26542">MNQKLLNIKNTLDKSRKLNTSEFFVDLNGLEIQVDPNVFSPIYFEDSYFFAENMIDIKGLDVLEIGTGTGYFAIKMALNKANKVVATDVSKSAYNNALVNMEKLSLEDKVDIRLGSIFEPILNEKFDVIFWNIPFCYIEESTKNDSHISGKLDELESAVFNSEYKLLQQYLNEGFKFLNKNGKLLLGFSPTIGNKVVFDNVVLSLGLSYKAIVNKEVEMDGHKEILQIIEFYQ</sequence>
<keyword evidence="2" id="KW-0808">Transferase</keyword>
<keyword evidence="2" id="KW-0489">Methyltransferase</keyword>
<dbReference type="eggNOG" id="COG2890">
    <property type="taxonomic scope" value="Bacteria"/>
</dbReference>
<dbReference type="EMBL" id="CP003879">
    <property type="protein sequence ID" value="AFU68916.1"/>
    <property type="molecule type" value="Genomic_DNA"/>
</dbReference>
<dbReference type="OrthoDB" id="9770553at2"/>
<evidence type="ECO:0000313" key="2">
    <source>
        <dbReference type="EMBL" id="AFU68916.1"/>
    </source>
</evidence>
<reference evidence="2" key="2">
    <citation type="submission" date="2012-09" db="EMBL/GenBank/DDBJ databases">
        <title>The complete sequence of Psychroflexus torquis an extreme psychrophile from sea-ice that is stimulated by light.</title>
        <authorList>
            <person name="Feng S."/>
            <person name="Powell S.M."/>
            <person name="Bowman J.P."/>
        </authorList>
    </citation>
    <scope>NUCLEOTIDE SEQUENCE [LARGE SCALE GENOMIC DNA]</scope>
    <source>
        <strain evidence="2">ATCC 700755</strain>
    </source>
</reference>
<dbReference type="SUPFAM" id="SSF53335">
    <property type="entry name" value="S-adenosyl-L-methionine-dependent methyltransferases"/>
    <property type="match status" value="1"/>
</dbReference>
<dbReference type="CDD" id="cd02440">
    <property type="entry name" value="AdoMet_MTases"/>
    <property type="match status" value="1"/>
</dbReference>
<dbReference type="HOGENOM" id="CLU_1189137_0_0_10"/>
<dbReference type="AlphaFoldDB" id="K4IIK3"/>
<name>K4IIK3_PSYTT</name>
<gene>
    <name evidence="2" type="ordered locus">P700755_002125</name>
</gene>
<keyword evidence="3" id="KW-1185">Reference proteome</keyword>
<dbReference type="Gene3D" id="3.40.50.150">
    <property type="entry name" value="Vaccinia Virus protein VP39"/>
    <property type="match status" value="1"/>
</dbReference>